<evidence type="ECO:0000313" key="8">
    <source>
        <dbReference type="Proteomes" id="UP000003986"/>
    </source>
</evidence>
<organism evidence="7 8">
    <name type="scientific">Streptomyces filamentosus NRRL 15998</name>
    <dbReference type="NCBI Taxonomy" id="457431"/>
    <lineage>
        <taxon>Bacteria</taxon>
        <taxon>Bacillati</taxon>
        <taxon>Actinomycetota</taxon>
        <taxon>Actinomycetes</taxon>
        <taxon>Kitasatosporales</taxon>
        <taxon>Streptomycetaceae</taxon>
        <taxon>Streptomyces</taxon>
    </lineage>
</organism>
<reference evidence="8" key="2">
    <citation type="submission" date="2008-12" db="EMBL/GenBank/DDBJ databases">
        <title>Annotation of Streptomyces roseosporus strain NRRL 15998.</title>
        <authorList>
            <consortium name="The Broad Institute Genome Sequencing Platform"/>
            <consortium name="Broad Institute Microbial Sequencing Center"/>
            <person name="Fischbach M."/>
            <person name="Ward D."/>
            <person name="Young S."/>
            <person name="Kodira C.D."/>
            <person name="Zeng Q."/>
            <person name="Koehrsen M."/>
            <person name="Godfrey P."/>
            <person name="Alvarado L."/>
            <person name="Berlin A.M."/>
            <person name="Borenstein D."/>
            <person name="Chen Z."/>
            <person name="Engels R."/>
            <person name="Freedman E."/>
            <person name="Gellesch M."/>
            <person name="Goldberg J."/>
            <person name="Griggs A."/>
            <person name="Gujja S."/>
            <person name="Heiman D.I."/>
            <person name="Hepburn T.A."/>
            <person name="Howarth C."/>
            <person name="Jen D."/>
            <person name="Larson L."/>
            <person name="Lewis B."/>
            <person name="Mehta T."/>
            <person name="Park D."/>
            <person name="Pearson M."/>
            <person name="Roberts A."/>
            <person name="Saif S."/>
            <person name="Shea T.D."/>
            <person name="Shenoy N."/>
            <person name="Sisk P."/>
            <person name="Stolte C."/>
            <person name="Sykes S.N."/>
            <person name="Walk T."/>
            <person name="White J."/>
            <person name="Yandava C."/>
            <person name="Straight P."/>
            <person name="Clardy J."/>
            <person name="Hung D."/>
            <person name="Kolter R."/>
            <person name="Mekalanos J."/>
            <person name="Walker S."/>
            <person name="Walsh C.T."/>
            <person name="Wieland B.L.C."/>
            <person name="Ilzarbe M."/>
            <person name="Galagan J."/>
            <person name="Nusbaum C."/>
            <person name="Birren B."/>
        </authorList>
    </citation>
    <scope>NUCLEOTIDE SEQUENCE [LARGE SCALE GENOMIC DNA]</scope>
    <source>
        <strain evidence="8">NRRL 15998</strain>
    </source>
</reference>
<evidence type="ECO:0000256" key="3">
    <source>
        <dbReference type="ARBA" id="ARBA00023163"/>
    </source>
</evidence>
<dbReference type="GO" id="GO:0045892">
    <property type="term" value="P:negative regulation of DNA-templated transcription"/>
    <property type="evidence" value="ECO:0007669"/>
    <property type="project" value="InterPro"/>
</dbReference>
<keyword evidence="2 4" id="KW-0238">DNA-binding</keyword>
<dbReference type="InterPro" id="IPR004111">
    <property type="entry name" value="Repressor_TetR_C"/>
</dbReference>
<dbReference type="InterPro" id="IPR036271">
    <property type="entry name" value="Tet_transcr_reg_TetR-rel_C_sf"/>
</dbReference>
<dbReference type="Gene3D" id="1.10.10.60">
    <property type="entry name" value="Homeodomain-like"/>
    <property type="match status" value="1"/>
</dbReference>
<dbReference type="PANTHER" id="PTHR30055">
    <property type="entry name" value="HTH-TYPE TRANSCRIPTIONAL REGULATOR RUTR"/>
    <property type="match status" value="1"/>
</dbReference>
<keyword evidence="3" id="KW-0804">Transcription</keyword>
<gene>
    <name evidence="7" type="ORF">SSGG_00149</name>
</gene>
<dbReference type="InterPro" id="IPR009057">
    <property type="entry name" value="Homeodomain-like_sf"/>
</dbReference>
<sequence length="243" mass="26379">MCEVQAGPYPDAMPATSRRRPATRKGRPVLTRESIAAKALEMAGAQGFASLTMRALAAELGVTVRALYNYVEDRQDVVHLAFDTLLTSWNPPPLHAATWETSVADYAGSLRALYRRWPRALLVSLEEDTPPVSVHPNRLLNLDRFLRLLRDVGLDMPSALAAHRHLSLLLLSFVLVVDGPADRAGDSPGEGGLVPDAWLADHADLDIPTLREAAALPLPTPDEQFDELVSAVVDRIRGGLGAD</sequence>
<feature type="domain" description="HTH tetR-type" evidence="6">
    <location>
        <begin position="29"/>
        <end position="89"/>
    </location>
</feature>
<dbReference type="Gene3D" id="1.10.357.10">
    <property type="entry name" value="Tetracycline Repressor, domain 2"/>
    <property type="match status" value="1"/>
</dbReference>
<evidence type="ECO:0000259" key="6">
    <source>
        <dbReference type="PROSITE" id="PS50977"/>
    </source>
</evidence>
<evidence type="ECO:0000256" key="2">
    <source>
        <dbReference type="ARBA" id="ARBA00023125"/>
    </source>
</evidence>
<dbReference type="InterPro" id="IPR001647">
    <property type="entry name" value="HTH_TetR"/>
</dbReference>
<protein>
    <recommendedName>
        <fullName evidence="6">HTH tetR-type domain-containing protein</fullName>
    </recommendedName>
</protein>
<accession>D6AFS3</accession>
<feature type="compositionally biased region" description="Basic residues" evidence="5">
    <location>
        <begin position="17"/>
        <end position="27"/>
    </location>
</feature>
<dbReference type="Pfam" id="PF02909">
    <property type="entry name" value="TetR_C_1"/>
    <property type="match status" value="1"/>
</dbReference>
<dbReference type="Proteomes" id="UP000003986">
    <property type="component" value="Unassembled WGS sequence"/>
</dbReference>
<dbReference type="Pfam" id="PF00440">
    <property type="entry name" value="TetR_N"/>
    <property type="match status" value="1"/>
</dbReference>
<proteinExistence type="predicted"/>
<dbReference type="PANTHER" id="PTHR30055:SF234">
    <property type="entry name" value="HTH-TYPE TRANSCRIPTIONAL REGULATOR BETI"/>
    <property type="match status" value="1"/>
</dbReference>
<evidence type="ECO:0000313" key="7">
    <source>
        <dbReference type="EMBL" id="EFE72783.2"/>
    </source>
</evidence>
<dbReference type="SUPFAM" id="SSF48498">
    <property type="entry name" value="Tetracyclin repressor-like, C-terminal domain"/>
    <property type="match status" value="1"/>
</dbReference>
<dbReference type="PROSITE" id="PS50977">
    <property type="entry name" value="HTH_TETR_2"/>
    <property type="match status" value="1"/>
</dbReference>
<dbReference type="EMBL" id="DS999644">
    <property type="protein sequence ID" value="EFE72783.2"/>
    <property type="molecule type" value="Genomic_DNA"/>
</dbReference>
<dbReference type="SUPFAM" id="SSF46689">
    <property type="entry name" value="Homeodomain-like"/>
    <property type="match status" value="1"/>
</dbReference>
<dbReference type="GO" id="GO:0003700">
    <property type="term" value="F:DNA-binding transcription factor activity"/>
    <property type="evidence" value="ECO:0007669"/>
    <property type="project" value="TreeGrafter"/>
</dbReference>
<dbReference type="AlphaFoldDB" id="D6AFS3"/>
<reference evidence="8" key="1">
    <citation type="submission" date="2008-10" db="EMBL/GenBank/DDBJ databases">
        <authorList>
            <person name="Molnar K."/>
        </authorList>
    </citation>
    <scope>NUCLEOTIDE SEQUENCE [LARGE SCALE GENOMIC DNA]</scope>
    <source>
        <strain evidence="8">NRRL 15998</strain>
    </source>
</reference>
<dbReference type="GO" id="GO:0000976">
    <property type="term" value="F:transcription cis-regulatory region binding"/>
    <property type="evidence" value="ECO:0007669"/>
    <property type="project" value="TreeGrafter"/>
</dbReference>
<feature type="region of interest" description="Disordered" evidence="5">
    <location>
        <begin position="1"/>
        <end position="28"/>
    </location>
</feature>
<name>D6AFS3_STRFL</name>
<evidence type="ECO:0000256" key="4">
    <source>
        <dbReference type="PROSITE-ProRule" id="PRU00335"/>
    </source>
</evidence>
<evidence type="ECO:0000256" key="5">
    <source>
        <dbReference type="SAM" id="MobiDB-lite"/>
    </source>
</evidence>
<dbReference type="InterPro" id="IPR050109">
    <property type="entry name" value="HTH-type_TetR-like_transc_reg"/>
</dbReference>
<evidence type="ECO:0000256" key="1">
    <source>
        <dbReference type="ARBA" id="ARBA00023015"/>
    </source>
</evidence>
<keyword evidence="1" id="KW-0805">Transcription regulation</keyword>
<feature type="DNA-binding region" description="H-T-H motif" evidence="4">
    <location>
        <begin position="52"/>
        <end position="71"/>
    </location>
</feature>